<feature type="compositionally biased region" description="Basic and acidic residues" evidence="1">
    <location>
        <begin position="107"/>
        <end position="116"/>
    </location>
</feature>
<gene>
    <name evidence="2" type="ORF">CAMP_LOCUS12830</name>
</gene>
<proteinExistence type="predicted"/>
<sequence>MWKIWCFLVIFAEAQHNFRSILIERACTKKPDLDFCADFITTTTSTLPPTTTTTQKLELPIPPEAPPTTKNATHEADDVDFEEDFTNSTNSLKTGEKEQLGSLVRLPKPENSENEKSQAPATSNSTETEKNVLVFVSEYCVIEREHFVKACNGDIEKEEITFCKTYPSACVSTNGVIPVISYCQRYYKFYPKHCGKQLIAHDSLQFCFAFENFCLPELHAASSAASAPAKSSLRKCEDVVAEARKVCNPFPNPKDTFNLLRCTHFLTNCKKYADWLQ</sequence>
<organism evidence="2 3">
    <name type="scientific">Caenorhabditis angaria</name>
    <dbReference type="NCBI Taxonomy" id="860376"/>
    <lineage>
        <taxon>Eukaryota</taxon>
        <taxon>Metazoa</taxon>
        <taxon>Ecdysozoa</taxon>
        <taxon>Nematoda</taxon>
        <taxon>Chromadorea</taxon>
        <taxon>Rhabditida</taxon>
        <taxon>Rhabditina</taxon>
        <taxon>Rhabditomorpha</taxon>
        <taxon>Rhabditoidea</taxon>
        <taxon>Rhabditidae</taxon>
        <taxon>Peloderinae</taxon>
        <taxon>Caenorhabditis</taxon>
    </lineage>
</organism>
<dbReference type="EMBL" id="CANHGI010000005">
    <property type="protein sequence ID" value="CAI5450193.1"/>
    <property type="molecule type" value="Genomic_DNA"/>
</dbReference>
<feature type="region of interest" description="Disordered" evidence="1">
    <location>
        <begin position="47"/>
        <end position="125"/>
    </location>
</feature>
<protein>
    <submittedName>
        <fullName evidence="2">Uncharacterized protein</fullName>
    </submittedName>
</protein>
<accession>A0A9P1IVK7</accession>
<comment type="caution">
    <text evidence="2">The sequence shown here is derived from an EMBL/GenBank/DDBJ whole genome shotgun (WGS) entry which is preliminary data.</text>
</comment>
<evidence type="ECO:0000313" key="2">
    <source>
        <dbReference type="EMBL" id="CAI5450193.1"/>
    </source>
</evidence>
<keyword evidence="3" id="KW-1185">Reference proteome</keyword>
<reference evidence="2" key="1">
    <citation type="submission" date="2022-11" db="EMBL/GenBank/DDBJ databases">
        <authorList>
            <person name="Kikuchi T."/>
        </authorList>
    </citation>
    <scope>NUCLEOTIDE SEQUENCE</scope>
    <source>
        <strain evidence="2">PS1010</strain>
    </source>
</reference>
<evidence type="ECO:0000313" key="3">
    <source>
        <dbReference type="Proteomes" id="UP001152747"/>
    </source>
</evidence>
<dbReference type="OrthoDB" id="5810923at2759"/>
<dbReference type="Proteomes" id="UP001152747">
    <property type="component" value="Unassembled WGS sequence"/>
</dbReference>
<name>A0A9P1IVK7_9PELO</name>
<evidence type="ECO:0000256" key="1">
    <source>
        <dbReference type="SAM" id="MobiDB-lite"/>
    </source>
</evidence>
<dbReference type="AlphaFoldDB" id="A0A9P1IVK7"/>